<dbReference type="Proteomes" id="UP000275356">
    <property type="component" value="Unassembled WGS sequence"/>
</dbReference>
<keyword evidence="1" id="KW-0862">Zinc</keyword>
<dbReference type="InterPro" id="IPR024078">
    <property type="entry name" value="LmbE-like_dom_sf"/>
</dbReference>
<evidence type="ECO:0000313" key="4">
    <source>
        <dbReference type="Proteomes" id="UP000275356"/>
    </source>
</evidence>
<name>A0A3N2D107_9MICO</name>
<dbReference type="AlphaFoldDB" id="A0A3N2D107"/>
<sequence length="388" mass="41009">MKVGRVSRGRPRTRYRAWVALVGLVAVLAAGTWGLTGAQPRPGTDAWALSAVQDARFVAADPATAPVPVAESPIRPGCVGAHVASGGAEPAHADGAEPQTGDASADDGAIEGDMVLSVWAHPDDDLVFMNPGIADDLQAGECVSTVFLTGGDAGAGQDRATARQRGVMAAYDDLMGRETTWHEVRVVLGSGVEASVWTPDGDDRVSLTFLDLPDGNTGGQGFAATHHETLPRLLAGDLPELHPVDGAPAVTRTALVSALEEIVTLLEPDHVVTSIPDGAPGAVDDPTRPDHPDHRAAGAVTREALLDVGFDLDRVDFLVGYPSYDLPVNLGGDELVDKVLAFRRYAQYDETSYCADYTSCLHHGRLGQWLQRHYVMTEDELYPAGTPD</sequence>
<comment type="caution">
    <text evidence="3">The sequence shown here is derived from an EMBL/GenBank/DDBJ whole genome shotgun (WGS) entry which is preliminary data.</text>
</comment>
<dbReference type="GO" id="GO:0000225">
    <property type="term" value="F:N-acetylglucosaminylphosphatidylinositol deacetylase activity"/>
    <property type="evidence" value="ECO:0007669"/>
    <property type="project" value="TreeGrafter"/>
</dbReference>
<feature type="region of interest" description="Disordered" evidence="2">
    <location>
        <begin position="82"/>
        <end position="108"/>
    </location>
</feature>
<proteinExistence type="predicted"/>
<dbReference type="Pfam" id="PF02585">
    <property type="entry name" value="PIG-L"/>
    <property type="match status" value="1"/>
</dbReference>
<organism evidence="3 4">
    <name type="scientific">Salana multivorans</name>
    <dbReference type="NCBI Taxonomy" id="120377"/>
    <lineage>
        <taxon>Bacteria</taxon>
        <taxon>Bacillati</taxon>
        <taxon>Actinomycetota</taxon>
        <taxon>Actinomycetes</taxon>
        <taxon>Micrococcales</taxon>
        <taxon>Beutenbergiaceae</taxon>
        <taxon>Salana</taxon>
    </lineage>
</organism>
<dbReference type="InterPro" id="IPR003737">
    <property type="entry name" value="GlcNAc_PI_deacetylase-related"/>
</dbReference>
<dbReference type="PANTHER" id="PTHR12993:SF23">
    <property type="entry name" value="N-ACETYLGLUCOSAMINYLPHOSPHATIDYLINOSITOL DEACETYLASE"/>
    <property type="match status" value="1"/>
</dbReference>
<evidence type="ECO:0000256" key="2">
    <source>
        <dbReference type="SAM" id="MobiDB-lite"/>
    </source>
</evidence>
<evidence type="ECO:0000313" key="3">
    <source>
        <dbReference type="EMBL" id="ROR93447.1"/>
    </source>
</evidence>
<reference evidence="3 4" key="1">
    <citation type="submission" date="2018-11" db="EMBL/GenBank/DDBJ databases">
        <title>Sequencing the genomes of 1000 actinobacteria strains.</title>
        <authorList>
            <person name="Klenk H.-P."/>
        </authorList>
    </citation>
    <scope>NUCLEOTIDE SEQUENCE [LARGE SCALE GENOMIC DNA]</scope>
    <source>
        <strain evidence="3 4">DSM 13521</strain>
    </source>
</reference>
<keyword evidence="4" id="KW-1185">Reference proteome</keyword>
<protein>
    <submittedName>
        <fullName evidence="3">GlcNAc-PI de-N-acetylase</fullName>
    </submittedName>
</protein>
<gene>
    <name evidence="3" type="ORF">EDD28_2861</name>
</gene>
<accession>A0A3N2D107</accession>
<dbReference type="SUPFAM" id="SSF102588">
    <property type="entry name" value="LmbE-like"/>
    <property type="match status" value="1"/>
</dbReference>
<dbReference type="PANTHER" id="PTHR12993">
    <property type="entry name" value="N-ACETYLGLUCOSAMINYL-PHOSPHATIDYLINOSITOL DE-N-ACETYLASE-RELATED"/>
    <property type="match status" value="1"/>
</dbReference>
<dbReference type="GO" id="GO:0016137">
    <property type="term" value="P:glycoside metabolic process"/>
    <property type="evidence" value="ECO:0007669"/>
    <property type="project" value="UniProtKB-ARBA"/>
</dbReference>
<dbReference type="EMBL" id="RKHQ01000002">
    <property type="protein sequence ID" value="ROR93447.1"/>
    <property type="molecule type" value="Genomic_DNA"/>
</dbReference>
<evidence type="ECO:0000256" key="1">
    <source>
        <dbReference type="ARBA" id="ARBA00022833"/>
    </source>
</evidence>
<dbReference type="Gene3D" id="3.40.50.10320">
    <property type="entry name" value="LmbE-like"/>
    <property type="match status" value="1"/>
</dbReference>